<reference evidence="3" key="1">
    <citation type="journal article" date="2014" name="Int. J. Syst. Evol. Microbiol.">
        <title>Complete genome sequence of Corynebacterium casei LMG S-19264T (=DSM 44701T), isolated from a smear-ripened cheese.</title>
        <authorList>
            <consortium name="US DOE Joint Genome Institute (JGI-PGF)"/>
            <person name="Walter F."/>
            <person name="Albersmeier A."/>
            <person name="Kalinowski J."/>
            <person name="Ruckert C."/>
        </authorList>
    </citation>
    <scope>NUCLEOTIDE SEQUENCE</scope>
    <source>
        <strain evidence="3">JCM 3090</strain>
    </source>
</reference>
<dbReference type="Gene3D" id="3.40.630.30">
    <property type="match status" value="1"/>
</dbReference>
<evidence type="ECO:0000313" key="4">
    <source>
        <dbReference type="Proteomes" id="UP000649739"/>
    </source>
</evidence>
<keyword evidence="2" id="KW-1133">Transmembrane helix</keyword>
<evidence type="ECO:0000256" key="1">
    <source>
        <dbReference type="SAM" id="MobiDB-lite"/>
    </source>
</evidence>
<feature type="region of interest" description="Disordered" evidence="1">
    <location>
        <begin position="177"/>
        <end position="207"/>
    </location>
</feature>
<dbReference type="EMBL" id="BMQB01000001">
    <property type="protein sequence ID" value="GGJ75843.1"/>
    <property type="molecule type" value="Genomic_DNA"/>
</dbReference>
<proteinExistence type="predicted"/>
<feature type="compositionally biased region" description="Basic residues" evidence="1">
    <location>
        <begin position="177"/>
        <end position="195"/>
    </location>
</feature>
<evidence type="ECO:0008006" key="5">
    <source>
        <dbReference type="Google" id="ProtNLM"/>
    </source>
</evidence>
<sequence>MWRLLARRTLWVLHRPRWASVYFLFVGLVLAFWWAATNVLPVGTALAVAVVFAGVTAEAFAVVVATLVQFPVLWTAGHRTDRRLLLATGPQGQMALLMARRRHGPDGPFWFGHDFVSTGNGFGAHLLNHFVTWARQGGHTVEITTAHAKLVARYQQAGFTVVGRRFPANTVMRYRDRKRPAPCRCPRRRPPRGRARAGLSGRHTLQK</sequence>
<keyword evidence="2" id="KW-0812">Transmembrane</keyword>
<feature type="transmembrane region" description="Helical" evidence="2">
    <location>
        <begin position="21"/>
        <end position="40"/>
    </location>
</feature>
<dbReference type="AlphaFoldDB" id="A0A8J3B6D2"/>
<evidence type="ECO:0000313" key="3">
    <source>
        <dbReference type="EMBL" id="GGJ75843.1"/>
    </source>
</evidence>
<dbReference type="InterPro" id="IPR016181">
    <property type="entry name" value="Acyl_CoA_acyltransferase"/>
</dbReference>
<accession>A0A8J3B6D2</accession>
<reference evidence="3" key="2">
    <citation type="submission" date="2020-09" db="EMBL/GenBank/DDBJ databases">
        <authorList>
            <person name="Sun Q."/>
            <person name="Ohkuma M."/>
        </authorList>
    </citation>
    <scope>NUCLEOTIDE SEQUENCE</scope>
    <source>
        <strain evidence="3">JCM 3090</strain>
    </source>
</reference>
<evidence type="ECO:0000256" key="2">
    <source>
        <dbReference type="SAM" id="Phobius"/>
    </source>
</evidence>
<keyword evidence="4" id="KW-1185">Reference proteome</keyword>
<dbReference type="Proteomes" id="UP000649739">
    <property type="component" value="Unassembled WGS sequence"/>
</dbReference>
<name>A0A8J3B6D2_9ACTN</name>
<protein>
    <recommendedName>
        <fullName evidence="5">N-acetyltransferase domain-containing protein</fullName>
    </recommendedName>
</protein>
<gene>
    <name evidence="3" type="ORF">GCM10010123_02220</name>
</gene>
<organism evidence="3 4">
    <name type="scientific">Pilimelia anulata</name>
    <dbReference type="NCBI Taxonomy" id="53371"/>
    <lineage>
        <taxon>Bacteria</taxon>
        <taxon>Bacillati</taxon>
        <taxon>Actinomycetota</taxon>
        <taxon>Actinomycetes</taxon>
        <taxon>Micromonosporales</taxon>
        <taxon>Micromonosporaceae</taxon>
        <taxon>Pilimelia</taxon>
    </lineage>
</organism>
<keyword evidence="2" id="KW-0472">Membrane</keyword>
<dbReference type="SUPFAM" id="SSF55729">
    <property type="entry name" value="Acyl-CoA N-acyltransferases (Nat)"/>
    <property type="match status" value="1"/>
</dbReference>
<feature type="transmembrane region" description="Helical" evidence="2">
    <location>
        <begin position="46"/>
        <end position="74"/>
    </location>
</feature>
<comment type="caution">
    <text evidence="3">The sequence shown here is derived from an EMBL/GenBank/DDBJ whole genome shotgun (WGS) entry which is preliminary data.</text>
</comment>